<feature type="transmembrane region" description="Helical" evidence="6">
    <location>
        <begin position="65"/>
        <end position="90"/>
    </location>
</feature>
<dbReference type="GO" id="GO:0005436">
    <property type="term" value="F:sodium:phosphate symporter activity"/>
    <property type="evidence" value="ECO:0007669"/>
    <property type="project" value="InterPro"/>
</dbReference>
<evidence type="ECO:0000256" key="3">
    <source>
        <dbReference type="ARBA" id="ARBA00022692"/>
    </source>
</evidence>
<feature type="transmembrane region" description="Helical" evidence="6">
    <location>
        <begin position="281"/>
        <end position="306"/>
    </location>
</feature>
<dbReference type="Pfam" id="PF02690">
    <property type="entry name" value="Na_Pi_cotrans"/>
    <property type="match status" value="1"/>
</dbReference>
<dbReference type="Proteomes" id="UP000199441">
    <property type="component" value="Unassembled WGS sequence"/>
</dbReference>
<dbReference type="GO" id="GO:0044341">
    <property type="term" value="P:sodium-dependent phosphate transport"/>
    <property type="evidence" value="ECO:0007669"/>
    <property type="project" value="InterPro"/>
</dbReference>
<dbReference type="STRING" id="670155.SAMN04488001_3298"/>
<organism evidence="8 9">
    <name type="scientific">Litoreibacter albidus</name>
    <dbReference type="NCBI Taxonomy" id="670155"/>
    <lineage>
        <taxon>Bacteria</taxon>
        <taxon>Pseudomonadati</taxon>
        <taxon>Pseudomonadota</taxon>
        <taxon>Alphaproteobacteria</taxon>
        <taxon>Rhodobacterales</taxon>
        <taxon>Roseobacteraceae</taxon>
        <taxon>Litoreibacter</taxon>
    </lineage>
</organism>
<evidence type="ECO:0000256" key="2">
    <source>
        <dbReference type="ARBA" id="ARBA00022475"/>
    </source>
</evidence>
<dbReference type="OrthoDB" id="5778511at2"/>
<evidence type="ECO:0000256" key="6">
    <source>
        <dbReference type="SAM" id="Phobius"/>
    </source>
</evidence>
<dbReference type="InterPro" id="IPR026022">
    <property type="entry name" value="PhoU_dom"/>
</dbReference>
<evidence type="ECO:0000256" key="5">
    <source>
        <dbReference type="ARBA" id="ARBA00023136"/>
    </source>
</evidence>
<sequence length="549" mass="57965">MIQIIGNLAGAIALLLWSVRLVRTGIERGFSGPLRTGVRRASQNNATAAGSGLIAAIAMQSSTAVAMLVAGFVSAGALPLGSSLAVILGADLGSAIAARILLTPISALVPLLLVIGVTFFLKGRTRRAKQSGRIVIGIALVLTSLSMIRVATAPLQDSQATEVVFSYLAQDLLTSFLIGAVLAWATHSSVATVLAVVAMASEGLLLAPVAAAIVLGANFGGATIPVLLTLTGTQAAKCVMLANLFIRGGGALLALLALLQWQALIALLGSTAAVQSINLHLAFNAVVLFAGMVFIRPALHIVSAVLPKAAPSKPRRISALDPTLTDLDRALACAAREVLEMGEQVHGMLTPVLGLFRDWDEDVLTAIRESEDEVDRMHFEVKLYIARLQEGVLTADQARRAMDIASISNHLEDAGDQVSTNLIDFAQRLHANGLSFSDEGWRDLCDFHDQVLSNVQLGLNVLMTGDAEAAIQLVEEKDRAREAEQRLQAHHLDRLRSGNTASVETSSLHQETIRALKQVNTAFTYVAYPIVEATGGLLSSRLATPDDAS</sequence>
<dbReference type="AlphaFoldDB" id="A0A1H3C176"/>
<dbReference type="InterPro" id="IPR003841">
    <property type="entry name" value="Na/Pi_transpt"/>
</dbReference>
<feature type="domain" description="PhoU" evidence="7">
    <location>
        <begin position="338"/>
        <end position="418"/>
    </location>
</feature>
<proteinExistence type="predicted"/>
<dbReference type="SUPFAM" id="SSF109755">
    <property type="entry name" value="PhoU-like"/>
    <property type="match status" value="1"/>
</dbReference>
<keyword evidence="9" id="KW-1185">Reference proteome</keyword>
<comment type="subcellular location">
    <subcellularLocation>
        <location evidence="1">Cell membrane</location>
        <topology evidence="1">Multi-pass membrane protein</topology>
    </subcellularLocation>
</comment>
<feature type="transmembrane region" description="Helical" evidence="6">
    <location>
        <begin position="96"/>
        <end position="121"/>
    </location>
</feature>
<dbReference type="NCBIfam" id="NF037997">
    <property type="entry name" value="Na_Pi_symport"/>
    <property type="match status" value="1"/>
</dbReference>
<feature type="transmembrane region" description="Helical" evidence="6">
    <location>
        <begin position="172"/>
        <end position="197"/>
    </location>
</feature>
<feature type="transmembrane region" description="Helical" evidence="6">
    <location>
        <begin position="248"/>
        <end position="269"/>
    </location>
</feature>
<dbReference type="PANTHER" id="PTHR10010">
    <property type="entry name" value="SOLUTE CARRIER FAMILY 34 SODIUM PHOSPHATE , MEMBER 2-RELATED"/>
    <property type="match status" value="1"/>
</dbReference>
<dbReference type="Gene3D" id="1.20.58.220">
    <property type="entry name" value="Phosphate transport system protein phou homolog 2, domain 2"/>
    <property type="match status" value="1"/>
</dbReference>
<evidence type="ECO:0000259" key="7">
    <source>
        <dbReference type="Pfam" id="PF01895"/>
    </source>
</evidence>
<dbReference type="Pfam" id="PF01895">
    <property type="entry name" value="PhoU"/>
    <property type="match status" value="1"/>
</dbReference>
<evidence type="ECO:0000256" key="4">
    <source>
        <dbReference type="ARBA" id="ARBA00022989"/>
    </source>
</evidence>
<feature type="transmembrane region" description="Helical" evidence="6">
    <location>
        <begin position="204"/>
        <end position="228"/>
    </location>
</feature>
<dbReference type="RefSeq" id="WP_089948018.1">
    <property type="nucleotide sequence ID" value="NZ_FNOI01000008.1"/>
</dbReference>
<reference evidence="9" key="1">
    <citation type="submission" date="2016-10" db="EMBL/GenBank/DDBJ databases">
        <authorList>
            <person name="Varghese N."/>
            <person name="Submissions S."/>
        </authorList>
    </citation>
    <scope>NUCLEOTIDE SEQUENCE [LARGE SCALE GENOMIC DNA]</scope>
    <source>
        <strain evidence="9">DSM 26922</strain>
    </source>
</reference>
<evidence type="ECO:0000313" key="8">
    <source>
        <dbReference type="EMBL" id="SDX47953.1"/>
    </source>
</evidence>
<keyword evidence="2" id="KW-1003">Cell membrane</keyword>
<dbReference type="InterPro" id="IPR038078">
    <property type="entry name" value="PhoU-like_sf"/>
</dbReference>
<keyword evidence="5 6" id="KW-0472">Membrane</keyword>
<evidence type="ECO:0000256" key="1">
    <source>
        <dbReference type="ARBA" id="ARBA00004651"/>
    </source>
</evidence>
<feature type="transmembrane region" description="Helical" evidence="6">
    <location>
        <begin position="133"/>
        <end position="152"/>
    </location>
</feature>
<evidence type="ECO:0000313" key="9">
    <source>
        <dbReference type="Proteomes" id="UP000199441"/>
    </source>
</evidence>
<name>A0A1H3C176_9RHOB</name>
<keyword evidence="3 6" id="KW-0812">Transmembrane</keyword>
<dbReference type="EMBL" id="FNOI01000008">
    <property type="protein sequence ID" value="SDX47953.1"/>
    <property type="molecule type" value="Genomic_DNA"/>
</dbReference>
<gene>
    <name evidence="8" type="ORF">SAMN04488001_3298</name>
</gene>
<protein>
    <submittedName>
        <fullName evidence="8">Phosphate:Na+ symporter</fullName>
    </submittedName>
</protein>
<accession>A0A1H3C176</accession>
<keyword evidence="4 6" id="KW-1133">Transmembrane helix</keyword>
<dbReference type="PANTHER" id="PTHR10010:SF46">
    <property type="entry name" value="SODIUM-DEPENDENT PHOSPHATE TRANSPORT PROTEIN 2B"/>
    <property type="match status" value="1"/>
</dbReference>
<dbReference type="GO" id="GO:0005886">
    <property type="term" value="C:plasma membrane"/>
    <property type="evidence" value="ECO:0007669"/>
    <property type="project" value="UniProtKB-SubCell"/>
</dbReference>